<evidence type="ECO:0000313" key="9">
    <source>
        <dbReference type="Proteomes" id="UP000286934"/>
    </source>
</evidence>
<dbReference type="Pfam" id="PF01713">
    <property type="entry name" value="Smr"/>
    <property type="match status" value="1"/>
</dbReference>
<dbReference type="AlphaFoldDB" id="A0A432WYK1"/>
<gene>
    <name evidence="6" type="primary">smrB</name>
    <name evidence="8" type="ORF">CWE13_03245</name>
</gene>
<dbReference type="EMBL" id="PIPP01000001">
    <property type="protein sequence ID" value="RUO38852.1"/>
    <property type="molecule type" value="Genomic_DNA"/>
</dbReference>
<dbReference type="SMART" id="SM00463">
    <property type="entry name" value="SMR"/>
    <property type="match status" value="1"/>
</dbReference>
<evidence type="ECO:0000256" key="6">
    <source>
        <dbReference type="HAMAP-Rule" id="MF_01042"/>
    </source>
</evidence>
<dbReference type="SUPFAM" id="SSF160443">
    <property type="entry name" value="SMR domain-like"/>
    <property type="match status" value="1"/>
</dbReference>
<evidence type="ECO:0000256" key="4">
    <source>
        <dbReference type="ARBA" id="ARBA00022801"/>
    </source>
</evidence>
<dbReference type="PANTHER" id="PTHR35562">
    <property type="entry name" value="DNA ENDONUCLEASE SMRA-RELATED"/>
    <property type="match status" value="1"/>
</dbReference>
<keyword evidence="4 6" id="KW-0378">Hydrolase</keyword>
<dbReference type="NCBIfam" id="NF003432">
    <property type="entry name" value="PRK04946.1"/>
    <property type="match status" value="1"/>
</dbReference>
<dbReference type="GO" id="GO:0004521">
    <property type="term" value="F:RNA endonuclease activity"/>
    <property type="evidence" value="ECO:0007669"/>
    <property type="project" value="UniProtKB-UniRule"/>
</dbReference>
<dbReference type="PROSITE" id="PS50828">
    <property type="entry name" value="SMR"/>
    <property type="match status" value="1"/>
</dbReference>
<dbReference type="InterPro" id="IPR002625">
    <property type="entry name" value="Smr_dom"/>
</dbReference>
<dbReference type="InterPro" id="IPR036063">
    <property type="entry name" value="Smr_dom_sf"/>
</dbReference>
<dbReference type="EC" id="3.1.-.-" evidence="6"/>
<evidence type="ECO:0000256" key="2">
    <source>
        <dbReference type="ARBA" id="ARBA00022730"/>
    </source>
</evidence>
<keyword evidence="9" id="KW-1185">Reference proteome</keyword>
<dbReference type="Proteomes" id="UP000286934">
    <property type="component" value="Unassembled WGS sequence"/>
</dbReference>
<evidence type="ECO:0000256" key="1">
    <source>
        <dbReference type="ARBA" id="ARBA00022722"/>
    </source>
</evidence>
<dbReference type="GO" id="GO:0072344">
    <property type="term" value="P:rescue of stalled ribosome"/>
    <property type="evidence" value="ECO:0007669"/>
    <property type="project" value="UniProtKB-UniRule"/>
</dbReference>
<dbReference type="PANTHER" id="PTHR35562:SF1">
    <property type="entry name" value="UPF0115 PROTEIN YFCN"/>
    <property type="match status" value="1"/>
</dbReference>
<keyword evidence="2 6" id="KW-0699">rRNA-binding</keyword>
<dbReference type="RefSeq" id="WP_126805891.1">
    <property type="nucleotide sequence ID" value="NZ_PIPP01000001.1"/>
</dbReference>
<name>A0A432WYK1_9GAMM</name>
<keyword evidence="3 6" id="KW-0255">Endonuclease</keyword>
<sequence>MAAKKAKKTPNKALISVQDRELFRAEVEGITPLTQDRAELPVVPVSRKKVKLKNLALETQRDNASDPFSDHYEPLLPEGTMSWVADGDQPYLAKQLRRGNFAPEMTLDLHGYTKLQAKRDLAAAIKLCVRDSLSCLCVIHGIGHGILRQQVPLWLAQHPEVRAFHQAPLEWGGHGALLVLLRSAHPLQDTFHR</sequence>
<accession>A0A432WYK1</accession>
<comment type="caution">
    <text evidence="8">The sequence shown here is derived from an EMBL/GenBank/DDBJ whole genome shotgun (WGS) entry which is preliminary data.</text>
</comment>
<evidence type="ECO:0000256" key="3">
    <source>
        <dbReference type="ARBA" id="ARBA00022759"/>
    </source>
</evidence>
<evidence type="ECO:0000313" key="8">
    <source>
        <dbReference type="EMBL" id="RUO38852.1"/>
    </source>
</evidence>
<dbReference type="InterPro" id="IPR022990">
    <property type="entry name" value="SmrB-like"/>
</dbReference>
<keyword evidence="1 6" id="KW-0540">Nuclease</keyword>
<protein>
    <recommendedName>
        <fullName evidence="6">Ribosome rescue factor SmrB</fullName>
        <ecNumber evidence="6">3.1.-.-</ecNumber>
    </recommendedName>
</protein>
<dbReference type="OrthoDB" id="5795446at2"/>
<evidence type="ECO:0000259" key="7">
    <source>
        <dbReference type="PROSITE" id="PS50828"/>
    </source>
</evidence>
<keyword evidence="5 6" id="KW-0694">RNA-binding</keyword>
<organism evidence="8 9">
    <name type="scientific">Aliidiomarina shirensis</name>
    <dbReference type="NCBI Taxonomy" id="1048642"/>
    <lineage>
        <taxon>Bacteria</taxon>
        <taxon>Pseudomonadati</taxon>
        <taxon>Pseudomonadota</taxon>
        <taxon>Gammaproteobacteria</taxon>
        <taxon>Alteromonadales</taxon>
        <taxon>Idiomarinaceae</taxon>
        <taxon>Aliidiomarina</taxon>
    </lineage>
</organism>
<dbReference type="HAMAP" id="MF_01042">
    <property type="entry name" value="SmrB"/>
    <property type="match status" value="1"/>
</dbReference>
<dbReference type="GO" id="GO:0019843">
    <property type="term" value="F:rRNA binding"/>
    <property type="evidence" value="ECO:0007669"/>
    <property type="project" value="UniProtKB-UniRule"/>
</dbReference>
<feature type="domain" description="Smr" evidence="7">
    <location>
        <begin position="107"/>
        <end position="182"/>
    </location>
</feature>
<dbReference type="Gene3D" id="3.30.1370.110">
    <property type="match status" value="1"/>
</dbReference>
<comment type="similarity">
    <text evidence="6">Belongs to the SmrB family.</text>
</comment>
<comment type="function">
    <text evidence="6">Acts as a ribosome collision sensor. Detects stalled/collided disomes (pairs of ribosomes where the leading ribosome is stalled and a second ribosome has collided with it) and endonucleolytically cleaves mRNA at the 5' boundary of the stalled ribosome. Stalled/collided disomes form a new interface (primarily via the 30S subunits) that binds SmrB. Cleaved mRNA becomes available for tmRNA ligation, leading to ribosomal subunit dissociation and rescue of stalled ribosomes.</text>
</comment>
<evidence type="ECO:0000256" key="5">
    <source>
        <dbReference type="ARBA" id="ARBA00022884"/>
    </source>
</evidence>
<proteinExistence type="inferred from homology"/>
<dbReference type="GO" id="GO:0016787">
    <property type="term" value="F:hydrolase activity"/>
    <property type="evidence" value="ECO:0007669"/>
    <property type="project" value="UniProtKB-KW"/>
</dbReference>
<reference evidence="9" key="1">
    <citation type="journal article" date="2018" name="Front. Microbiol.">
        <title>Genome-Based Analysis Reveals the Taxonomy and Diversity of the Family Idiomarinaceae.</title>
        <authorList>
            <person name="Liu Y."/>
            <person name="Lai Q."/>
            <person name="Shao Z."/>
        </authorList>
    </citation>
    <scope>NUCLEOTIDE SEQUENCE [LARGE SCALE GENOMIC DNA]</scope>
    <source>
        <strain evidence="9">AIS</strain>
    </source>
</reference>
<comment type="subunit">
    <text evidence="6">Associates with collided ribosomes, but not with correctly translating polysomes.</text>
</comment>